<dbReference type="Proteomes" id="UP000095282">
    <property type="component" value="Unplaced"/>
</dbReference>
<feature type="compositionally biased region" description="Basic and acidic residues" evidence="1">
    <location>
        <begin position="33"/>
        <end position="44"/>
    </location>
</feature>
<protein>
    <submittedName>
        <fullName evidence="3">Ovule protein</fullName>
    </submittedName>
</protein>
<keyword evidence="2" id="KW-1185">Reference proteome</keyword>
<proteinExistence type="predicted"/>
<dbReference type="AlphaFoldDB" id="A0A1I7TPD9"/>
<accession>A0A1I7TPD9</accession>
<evidence type="ECO:0000313" key="3">
    <source>
        <dbReference type="WBParaSite" id="Csp11.Scaffold629.g10455.t1"/>
    </source>
</evidence>
<dbReference type="WBParaSite" id="Csp11.Scaffold629.g10455.t1">
    <property type="protein sequence ID" value="Csp11.Scaffold629.g10455.t1"/>
    <property type="gene ID" value="Csp11.Scaffold629.g10455"/>
</dbReference>
<sequence>MANRRTNMSMRQLKPYIWLREELQMFRVVTEDRNYKEKRKERPRSTSNHGLAAPPKIRHTPFPAHLEIVTVF</sequence>
<evidence type="ECO:0000256" key="1">
    <source>
        <dbReference type="SAM" id="MobiDB-lite"/>
    </source>
</evidence>
<feature type="region of interest" description="Disordered" evidence="1">
    <location>
        <begin position="33"/>
        <end position="58"/>
    </location>
</feature>
<organism evidence="2 3">
    <name type="scientific">Caenorhabditis tropicalis</name>
    <dbReference type="NCBI Taxonomy" id="1561998"/>
    <lineage>
        <taxon>Eukaryota</taxon>
        <taxon>Metazoa</taxon>
        <taxon>Ecdysozoa</taxon>
        <taxon>Nematoda</taxon>
        <taxon>Chromadorea</taxon>
        <taxon>Rhabditida</taxon>
        <taxon>Rhabditina</taxon>
        <taxon>Rhabditomorpha</taxon>
        <taxon>Rhabditoidea</taxon>
        <taxon>Rhabditidae</taxon>
        <taxon>Peloderinae</taxon>
        <taxon>Caenorhabditis</taxon>
    </lineage>
</organism>
<name>A0A1I7TPD9_9PELO</name>
<reference evidence="3" key="1">
    <citation type="submission" date="2016-11" db="UniProtKB">
        <authorList>
            <consortium name="WormBaseParasite"/>
        </authorList>
    </citation>
    <scope>IDENTIFICATION</scope>
</reference>
<evidence type="ECO:0000313" key="2">
    <source>
        <dbReference type="Proteomes" id="UP000095282"/>
    </source>
</evidence>